<evidence type="ECO:0000256" key="8">
    <source>
        <dbReference type="ARBA" id="ARBA00047364"/>
    </source>
</evidence>
<dbReference type="SUPFAM" id="SSF47323">
    <property type="entry name" value="Anticodon-binding domain of a subclass of class I aminoacyl-tRNA synthetases"/>
    <property type="match status" value="1"/>
</dbReference>
<gene>
    <name evidence="12" type="ORF">QBC38DRAFT_78002</name>
</gene>
<evidence type="ECO:0000256" key="1">
    <source>
        <dbReference type="ARBA" id="ARBA00005594"/>
    </source>
</evidence>
<evidence type="ECO:0000256" key="5">
    <source>
        <dbReference type="ARBA" id="ARBA00022840"/>
    </source>
</evidence>
<reference evidence="12" key="2">
    <citation type="submission" date="2023-05" db="EMBL/GenBank/DDBJ databases">
        <authorList>
            <consortium name="Lawrence Berkeley National Laboratory"/>
            <person name="Steindorff A."/>
            <person name="Hensen N."/>
            <person name="Bonometti L."/>
            <person name="Westerberg I."/>
            <person name="Brannstrom I.O."/>
            <person name="Guillou S."/>
            <person name="Cros-Aarteil S."/>
            <person name="Calhoun S."/>
            <person name="Haridas S."/>
            <person name="Kuo A."/>
            <person name="Mondo S."/>
            <person name="Pangilinan J."/>
            <person name="Riley R."/>
            <person name="Labutti K."/>
            <person name="Andreopoulos B."/>
            <person name="Lipzen A."/>
            <person name="Chen C."/>
            <person name="Yanf M."/>
            <person name="Daum C."/>
            <person name="Ng V."/>
            <person name="Clum A."/>
            <person name="Ohm R."/>
            <person name="Martin F."/>
            <person name="Silar P."/>
            <person name="Natvig D."/>
            <person name="Lalanne C."/>
            <person name="Gautier V."/>
            <person name="Ament-Velasquez S.L."/>
            <person name="Kruys A."/>
            <person name="Hutchinson M.I."/>
            <person name="Powell A.J."/>
            <person name="Barry K."/>
            <person name="Miller A.N."/>
            <person name="Grigoriev I.V."/>
            <person name="Debuchy R."/>
            <person name="Gladieux P."/>
            <person name="Thoren M.H."/>
            <person name="Johannesson H."/>
        </authorList>
    </citation>
    <scope>NUCLEOTIDE SEQUENCE</scope>
    <source>
        <strain evidence="12">CBS 990.96</strain>
    </source>
</reference>
<dbReference type="GO" id="GO:0006431">
    <property type="term" value="P:methionyl-tRNA aminoacylation"/>
    <property type="evidence" value="ECO:0007669"/>
    <property type="project" value="InterPro"/>
</dbReference>
<sequence>MELLRAASARRLPRLQSALIRQGSWVCNSCRSRSILPVRRLATYTSNPDKPYYVTTPIFYVNAAPHIGHMYSMVLADVLKRWEILKGNRALMLTGTDEHGLKVEQAAAKKDVAPKAFCDETAEQFKELANAANISFDRFIRTTDEDHKLAVEHAWFLLQNKGLIYESKHEGWYSVSDECFYPESQIERRQDPFTGEVFMASTETENKVEWVEEKNYHFRMTALKDRLLEFYKSNPDWVVPHTRMSEVVDWVEKNLSDLSISRPVQRLTWGIRVPDDSSQTIYVWVDALINYITMAGFPGWTPGREYQGGWPADVHVIGKDIVRFHCIYWPALLLALDLPMPKKVLTHAHWTMEGRKMSKSIGNVVNPLYAMNRWGVDTMRFYLMYVGGIAHDADYSNEELNVKYKKYLQGGLGNLLSRLTRSKVWNLRQVVSTADKDVSQITIPEDVRVHMENLEACLRSLPGTVDEQMKKLNPVLGIRNIIEAINLTNVFLAHAAPWSLWKKEDPNDRAVAERSLFLSAEAVRIAGILLQPYLPEKATKLLDIMGVDPGKRSFCDAVLYEDYTYGEPLISPGTTPEDSLFPHLVTDTIQHPSLSNRGRPKKKKVAPF</sequence>
<name>A0AAN7H6K0_9PEZI</name>
<keyword evidence="3 10" id="KW-0436">Ligase</keyword>
<keyword evidence="4 10" id="KW-0547">Nucleotide-binding</keyword>
<evidence type="ECO:0000256" key="3">
    <source>
        <dbReference type="ARBA" id="ARBA00022598"/>
    </source>
</evidence>
<dbReference type="CDD" id="cd00814">
    <property type="entry name" value="MetRS_core"/>
    <property type="match status" value="1"/>
</dbReference>
<comment type="caution">
    <text evidence="12">The sequence shown here is derived from an EMBL/GenBank/DDBJ whole genome shotgun (WGS) entry which is preliminary data.</text>
</comment>
<evidence type="ECO:0000256" key="9">
    <source>
        <dbReference type="ARBA" id="ARBA00068817"/>
    </source>
</evidence>
<dbReference type="Pfam" id="PF09334">
    <property type="entry name" value="tRNA-synt_1g"/>
    <property type="match status" value="1"/>
</dbReference>
<evidence type="ECO:0000313" key="12">
    <source>
        <dbReference type="EMBL" id="KAK4229834.1"/>
    </source>
</evidence>
<keyword evidence="6 10" id="KW-0648">Protein biosynthesis</keyword>
<evidence type="ECO:0000256" key="2">
    <source>
        <dbReference type="ARBA" id="ARBA00012838"/>
    </source>
</evidence>
<keyword evidence="5 10" id="KW-0067">ATP-binding</keyword>
<proteinExistence type="inferred from homology"/>
<keyword evidence="13" id="KW-1185">Reference proteome</keyword>
<dbReference type="InterPro" id="IPR015413">
    <property type="entry name" value="Methionyl/Leucyl_tRNA_Synth"/>
</dbReference>
<dbReference type="GO" id="GO:0005524">
    <property type="term" value="F:ATP binding"/>
    <property type="evidence" value="ECO:0007669"/>
    <property type="project" value="UniProtKB-KW"/>
</dbReference>
<dbReference type="PANTHER" id="PTHR43326:SF1">
    <property type="entry name" value="METHIONINE--TRNA LIGASE, MITOCHONDRIAL"/>
    <property type="match status" value="1"/>
</dbReference>
<dbReference type="InterPro" id="IPR014729">
    <property type="entry name" value="Rossmann-like_a/b/a_fold"/>
</dbReference>
<evidence type="ECO:0000259" key="11">
    <source>
        <dbReference type="Pfam" id="PF09334"/>
    </source>
</evidence>
<protein>
    <recommendedName>
        <fullName evidence="9">Probable methionine--tRNA ligase, mitochondrial</fullName>
        <ecNumber evidence="2">6.1.1.10</ecNumber>
    </recommendedName>
</protein>
<dbReference type="InterPro" id="IPR023457">
    <property type="entry name" value="Met-tRNA_synth_2"/>
</dbReference>
<evidence type="ECO:0000313" key="13">
    <source>
        <dbReference type="Proteomes" id="UP001301958"/>
    </source>
</evidence>
<evidence type="ECO:0000256" key="4">
    <source>
        <dbReference type="ARBA" id="ARBA00022741"/>
    </source>
</evidence>
<reference evidence="12" key="1">
    <citation type="journal article" date="2023" name="Mol. Phylogenet. Evol.">
        <title>Genome-scale phylogeny and comparative genomics of the fungal order Sordariales.</title>
        <authorList>
            <person name="Hensen N."/>
            <person name="Bonometti L."/>
            <person name="Westerberg I."/>
            <person name="Brannstrom I.O."/>
            <person name="Guillou S."/>
            <person name="Cros-Aarteil S."/>
            <person name="Calhoun S."/>
            <person name="Haridas S."/>
            <person name="Kuo A."/>
            <person name="Mondo S."/>
            <person name="Pangilinan J."/>
            <person name="Riley R."/>
            <person name="LaButti K."/>
            <person name="Andreopoulos B."/>
            <person name="Lipzen A."/>
            <person name="Chen C."/>
            <person name="Yan M."/>
            <person name="Daum C."/>
            <person name="Ng V."/>
            <person name="Clum A."/>
            <person name="Steindorff A."/>
            <person name="Ohm R.A."/>
            <person name="Martin F."/>
            <person name="Silar P."/>
            <person name="Natvig D.O."/>
            <person name="Lalanne C."/>
            <person name="Gautier V."/>
            <person name="Ament-Velasquez S.L."/>
            <person name="Kruys A."/>
            <person name="Hutchinson M.I."/>
            <person name="Powell A.J."/>
            <person name="Barry K."/>
            <person name="Miller A.N."/>
            <person name="Grigoriev I.V."/>
            <person name="Debuchy R."/>
            <person name="Gladieux P."/>
            <person name="Hiltunen Thoren M."/>
            <person name="Johannesson H."/>
        </authorList>
    </citation>
    <scope>NUCLEOTIDE SEQUENCE</scope>
    <source>
        <strain evidence="12">CBS 990.96</strain>
    </source>
</reference>
<dbReference type="InterPro" id="IPR014758">
    <property type="entry name" value="Met-tRNA_synth"/>
</dbReference>
<dbReference type="Gene3D" id="3.40.50.620">
    <property type="entry name" value="HUPs"/>
    <property type="match status" value="1"/>
</dbReference>
<dbReference type="InterPro" id="IPR033911">
    <property type="entry name" value="MetRS_core"/>
</dbReference>
<dbReference type="NCBIfam" id="TIGR00398">
    <property type="entry name" value="metG"/>
    <property type="match status" value="1"/>
</dbReference>
<dbReference type="Proteomes" id="UP001301958">
    <property type="component" value="Unassembled WGS sequence"/>
</dbReference>
<evidence type="ECO:0000256" key="10">
    <source>
        <dbReference type="RuleBase" id="RU363039"/>
    </source>
</evidence>
<dbReference type="SUPFAM" id="SSF52374">
    <property type="entry name" value="Nucleotidylyl transferase"/>
    <property type="match status" value="1"/>
</dbReference>
<keyword evidence="7 10" id="KW-0030">Aminoacyl-tRNA synthetase</keyword>
<dbReference type="EC" id="6.1.1.10" evidence="2"/>
<dbReference type="AlphaFoldDB" id="A0AAN7H6K0"/>
<organism evidence="12 13">
    <name type="scientific">Podospora fimiseda</name>
    <dbReference type="NCBI Taxonomy" id="252190"/>
    <lineage>
        <taxon>Eukaryota</taxon>
        <taxon>Fungi</taxon>
        <taxon>Dikarya</taxon>
        <taxon>Ascomycota</taxon>
        <taxon>Pezizomycotina</taxon>
        <taxon>Sordariomycetes</taxon>
        <taxon>Sordariomycetidae</taxon>
        <taxon>Sordariales</taxon>
        <taxon>Podosporaceae</taxon>
        <taxon>Podospora</taxon>
    </lineage>
</organism>
<comment type="similarity">
    <text evidence="1 10">Belongs to the class-I aminoacyl-tRNA synthetase family.</text>
</comment>
<dbReference type="FunFam" id="2.170.220.10:FF:000001">
    <property type="entry name" value="methionine--tRNA ligase, mitochondrial"/>
    <property type="match status" value="1"/>
</dbReference>
<dbReference type="GO" id="GO:0005739">
    <property type="term" value="C:mitochondrion"/>
    <property type="evidence" value="ECO:0007669"/>
    <property type="project" value="UniProtKB-ARBA"/>
</dbReference>
<dbReference type="Gene3D" id="1.10.730.10">
    <property type="entry name" value="Isoleucyl-tRNA Synthetase, Domain 1"/>
    <property type="match status" value="1"/>
</dbReference>
<dbReference type="GO" id="GO:0004825">
    <property type="term" value="F:methionine-tRNA ligase activity"/>
    <property type="evidence" value="ECO:0007669"/>
    <property type="project" value="UniProtKB-EC"/>
</dbReference>
<dbReference type="EMBL" id="MU865304">
    <property type="protein sequence ID" value="KAK4229834.1"/>
    <property type="molecule type" value="Genomic_DNA"/>
</dbReference>
<evidence type="ECO:0000256" key="6">
    <source>
        <dbReference type="ARBA" id="ARBA00022917"/>
    </source>
</evidence>
<evidence type="ECO:0000256" key="7">
    <source>
        <dbReference type="ARBA" id="ARBA00023146"/>
    </source>
</evidence>
<dbReference type="InterPro" id="IPR009080">
    <property type="entry name" value="tRNAsynth_Ia_anticodon-bd"/>
</dbReference>
<feature type="domain" description="Methionyl/Leucyl tRNA synthetase" evidence="11">
    <location>
        <begin position="52"/>
        <end position="419"/>
    </location>
</feature>
<dbReference type="Gene3D" id="2.170.220.10">
    <property type="match status" value="1"/>
</dbReference>
<accession>A0AAN7H6K0</accession>
<comment type="catalytic activity">
    <reaction evidence="8">
        <text>tRNA(Met) + L-methionine + ATP = L-methionyl-tRNA(Met) + AMP + diphosphate</text>
        <dbReference type="Rhea" id="RHEA:13481"/>
        <dbReference type="Rhea" id="RHEA-COMP:9667"/>
        <dbReference type="Rhea" id="RHEA-COMP:9698"/>
        <dbReference type="ChEBI" id="CHEBI:30616"/>
        <dbReference type="ChEBI" id="CHEBI:33019"/>
        <dbReference type="ChEBI" id="CHEBI:57844"/>
        <dbReference type="ChEBI" id="CHEBI:78442"/>
        <dbReference type="ChEBI" id="CHEBI:78530"/>
        <dbReference type="ChEBI" id="CHEBI:456215"/>
        <dbReference type="EC" id="6.1.1.10"/>
    </reaction>
</comment>
<dbReference type="PRINTS" id="PR01041">
    <property type="entry name" value="TRNASYNTHMET"/>
</dbReference>
<dbReference type="PANTHER" id="PTHR43326">
    <property type="entry name" value="METHIONYL-TRNA SYNTHETASE"/>
    <property type="match status" value="1"/>
</dbReference>